<name>A0A439CSW4_9PEZI</name>
<gene>
    <name evidence="3" type="ORF">EKO27_g9865</name>
</gene>
<dbReference type="Proteomes" id="UP000286045">
    <property type="component" value="Unassembled WGS sequence"/>
</dbReference>
<dbReference type="AlphaFoldDB" id="A0A439CSW4"/>
<dbReference type="EMBL" id="RYZI01000462">
    <property type="protein sequence ID" value="RWA05240.1"/>
    <property type="molecule type" value="Genomic_DNA"/>
</dbReference>
<evidence type="ECO:0000256" key="2">
    <source>
        <dbReference type="SAM" id="MobiDB-lite"/>
    </source>
</evidence>
<accession>A0A439CSW4</accession>
<reference evidence="3 4" key="1">
    <citation type="submission" date="2018-12" db="EMBL/GenBank/DDBJ databases">
        <title>Draft genome sequence of Xylaria grammica IHI A82.</title>
        <authorList>
            <person name="Buettner E."/>
            <person name="Kellner H."/>
        </authorList>
    </citation>
    <scope>NUCLEOTIDE SEQUENCE [LARGE SCALE GENOMIC DNA]</scope>
    <source>
        <strain evidence="3 4">IHI A82</strain>
    </source>
</reference>
<proteinExistence type="predicted"/>
<organism evidence="3 4">
    <name type="scientific">Xylaria grammica</name>
    <dbReference type="NCBI Taxonomy" id="363999"/>
    <lineage>
        <taxon>Eukaryota</taxon>
        <taxon>Fungi</taxon>
        <taxon>Dikarya</taxon>
        <taxon>Ascomycota</taxon>
        <taxon>Pezizomycotina</taxon>
        <taxon>Sordariomycetes</taxon>
        <taxon>Xylariomycetidae</taxon>
        <taxon>Xylariales</taxon>
        <taxon>Xylariaceae</taxon>
        <taxon>Xylaria</taxon>
    </lineage>
</organism>
<protein>
    <submittedName>
        <fullName evidence="3">Uncharacterized protein</fullName>
    </submittedName>
</protein>
<feature type="region of interest" description="Disordered" evidence="2">
    <location>
        <begin position="234"/>
        <end position="254"/>
    </location>
</feature>
<sequence>MAENRENPGDNDWALIRGGAFHLPIPSWLGPYLNRQQHPLVKHTLEVLNAEMKDYGQRAWSVYFAEGSVYQRVWTAETLAHREMYYAGVRGASTEYVYYQICLRLWIQRDVICYSFGIPRVPKTFPYGTPPVVGFDIDRAYAYTCMRLNVPAPREAQVGQFRTLDPEFIRGQTVAALEARLLASQRETQDVRAQLEASQREVQELEEMLEMSDIEMNDGEAEAPNSEATLLTARPTPPAVRSTPPAVRSTPPAVRLKPPRIRESIPRSNIPHTTIPTRRGRLFVSEMRIWSSTEVRIEA</sequence>
<keyword evidence="1" id="KW-0175">Coiled coil</keyword>
<comment type="caution">
    <text evidence="3">The sequence shown here is derived from an EMBL/GenBank/DDBJ whole genome shotgun (WGS) entry which is preliminary data.</text>
</comment>
<evidence type="ECO:0000256" key="1">
    <source>
        <dbReference type="SAM" id="Coils"/>
    </source>
</evidence>
<keyword evidence="4" id="KW-1185">Reference proteome</keyword>
<evidence type="ECO:0000313" key="4">
    <source>
        <dbReference type="Proteomes" id="UP000286045"/>
    </source>
</evidence>
<feature type="coiled-coil region" evidence="1">
    <location>
        <begin position="188"/>
        <end position="222"/>
    </location>
</feature>
<evidence type="ECO:0000313" key="3">
    <source>
        <dbReference type="EMBL" id="RWA05240.1"/>
    </source>
</evidence>